<keyword evidence="10" id="KW-0670">Pyruvate</keyword>
<dbReference type="CDD" id="cd06453">
    <property type="entry name" value="SufS_like"/>
    <property type="match status" value="1"/>
</dbReference>
<dbReference type="EC" id="2.8.1.7" evidence="8"/>
<organism evidence="10 11">
    <name type="scientific">Chlamydia serpentis</name>
    <dbReference type="NCBI Taxonomy" id="1967782"/>
    <lineage>
        <taxon>Bacteria</taxon>
        <taxon>Pseudomonadati</taxon>
        <taxon>Chlamydiota</taxon>
        <taxon>Chlamydiia</taxon>
        <taxon>Chlamydiales</taxon>
        <taxon>Chlamydiaceae</taxon>
        <taxon>Chlamydia/Chlamydophila group</taxon>
        <taxon>Chlamydia</taxon>
    </lineage>
</organism>
<dbReference type="OrthoDB" id="9808002at2"/>
<dbReference type="PIRSF" id="PIRSF005572">
    <property type="entry name" value="NifS"/>
    <property type="match status" value="1"/>
</dbReference>
<dbReference type="GO" id="GO:0031071">
    <property type="term" value="F:cysteine desulfurase activity"/>
    <property type="evidence" value="ECO:0007669"/>
    <property type="project" value="UniProtKB-UniRule"/>
</dbReference>
<keyword evidence="10" id="KW-0456">Lyase</keyword>
<reference evidence="11" key="1">
    <citation type="submission" date="2017-11" db="EMBL/GenBank/DDBJ databases">
        <authorList>
            <person name="Seth-Smith MB H."/>
        </authorList>
    </citation>
    <scope>NUCLEOTIDE SEQUENCE [LARGE SCALE GENOMIC DNA]</scope>
</reference>
<evidence type="ECO:0000256" key="4">
    <source>
        <dbReference type="ARBA" id="ARBA00022679"/>
    </source>
</evidence>
<sequence length="408" mass="44899">MRERWLKGDFPIFTAKAKENEPFIYLDSAATTHKPQQVIDTLSNFYSSSYGTVNRVIYSSSRNATEAYAAVREKVRKWISAASDNEIVFTRGTTAGLNLLAISVNDLWIPKGGVVLVSEAEHHANVLSWEIACRRRGSLVKKIRVDDSGLIDLHHLEELLNEGAHFVSIPHVHNVTGCVQPLKEVANLVHRYKAYLAVDGAQGASHIPINVQLCDIDFYVFSSHKIYGPTGTGVLYGKKDLLEQLPPVEGGGDMVAIYDSQHPEYLPAPMKFEAGTPNIAGVLGLGAALDYLSELTAEFIYQRETALTTYLYKQLLAIPNIEILGPSINEPRGALVSMSIKGAHPLDLGVLLDLKGISVRTGHQCAQPAMNRWGISHVLRASLGVYNDKDDIDQFIAALKDSLDKIQR</sequence>
<proteinExistence type="inferred from homology"/>
<keyword evidence="11" id="KW-1185">Reference proteome</keyword>
<dbReference type="KEGG" id="csee:C10C_0655"/>
<dbReference type="GO" id="GO:0006534">
    <property type="term" value="P:cysteine metabolic process"/>
    <property type="evidence" value="ECO:0007669"/>
    <property type="project" value="UniProtKB-UniRule"/>
</dbReference>
<dbReference type="Gene3D" id="3.90.1150.10">
    <property type="entry name" value="Aspartate Aminotransferase, domain 1"/>
    <property type="match status" value="1"/>
</dbReference>
<dbReference type="PROSITE" id="PS00595">
    <property type="entry name" value="AA_TRANSFER_CLASS_5"/>
    <property type="match status" value="1"/>
</dbReference>
<evidence type="ECO:0000259" key="9">
    <source>
        <dbReference type="Pfam" id="PF00266"/>
    </source>
</evidence>
<feature type="domain" description="Aminotransferase class V" evidence="9">
    <location>
        <begin position="24"/>
        <end position="395"/>
    </location>
</feature>
<protein>
    <recommendedName>
        <fullName evidence="8">Cysteine desulfurase</fullName>
        <ecNumber evidence="8">2.8.1.7</ecNumber>
    </recommendedName>
</protein>
<accession>A0A2R8FC27</accession>
<evidence type="ECO:0000313" key="11">
    <source>
        <dbReference type="Proteomes" id="UP000244926"/>
    </source>
</evidence>
<evidence type="ECO:0000313" key="10">
    <source>
        <dbReference type="EMBL" id="SPN73807.1"/>
    </source>
</evidence>
<dbReference type="GO" id="GO:0016829">
    <property type="term" value="F:lyase activity"/>
    <property type="evidence" value="ECO:0007669"/>
    <property type="project" value="UniProtKB-KW"/>
</dbReference>
<gene>
    <name evidence="10" type="primary">sufS</name>
    <name evidence="10" type="ORF">C10C_0655</name>
</gene>
<dbReference type="InterPro" id="IPR010970">
    <property type="entry name" value="Cys_dSase_SufS"/>
</dbReference>
<dbReference type="GO" id="GO:0030170">
    <property type="term" value="F:pyridoxal phosphate binding"/>
    <property type="evidence" value="ECO:0007669"/>
    <property type="project" value="UniProtKB-UniRule"/>
</dbReference>
<evidence type="ECO:0000256" key="2">
    <source>
        <dbReference type="ARBA" id="ARBA00002824"/>
    </source>
</evidence>
<dbReference type="InterPro" id="IPR020578">
    <property type="entry name" value="Aminotrans_V_PyrdxlP_BS"/>
</dbReference>
<dbReference type="Pfam" id="PF00266">
    <property type="entry name" value="Aminotran_5"/>
    <property type="match status" value="1"/>
</dbReference>
<dbReference type="NCBIfam" id="TIGR01979">
    <property type="entry name" value="sufS"/>
    <property type="match status" value="1"/>
</dbReference>
<evidence type="ECO:0000256" key="8">
    <source>
        <dbReference type="RuleBase" id="RU004506"/>
    </source>
</evidence>
<dbReference type="Proteomes" id="UP000244926">
    <property type="component" value="Chromosome I"/>
</dbReference>
<comment type="function">
    <text evidence="2 8">Catalyzes the removal of elemental sulfur and selenium atoms from L-cysteine, L-cystine, L-selenocysteine, and L-selenocystine to produce L-alanine.</text>
</comment>
<comment type="catalytic activity">
    <reaction evidence="6 8">
        <text>(sulfur carrier)-H + L-cysteine = (sulfur carrier)-SH + L-alanine</text>
        <dbReference type="Rhea" id="RHEA:43892"/>
        <dbReference type="Rhea" id="RHEA-COMP:14737"/>
        <dbReference type="Rhea" id="RHEA-COMP:14739"/>
        <dbReference type="ChEBI" id="CHEBI:29917"/>
        <dbReference type="ChEBI" id="CHEBI:35235"/>
        <dbReference type="ChEBI" id="CHEBI:57972"/>
        <dbReference type="ChEBI" id="CHEBI:64428"/>
        <dbReference type="EC" id="2.8.1.7"/>
    </reaction>
</comment>
<keyword evidence="5 8" id="KW-0663">Pyridoxal phosphate</keyword>
<keyword evidence="10" id="KW-0032">Aminotransferase</keyword>
<dbReference type="SUPFAM" id="SSF53383">
    <property type="entry name" value="PLP-dependent transferases"/>
    <property type="match status" value="1"/>
</dbReference>
<dbReference type="InterPro" id="IPR015424">
    <property type="entry name" value="PyrdxlP-dep_Trfase"/>
</dbReference>
<evidence type="ECO:0000256" key="1">
    <source>
        <dbReference type="ARBA" id="ARBA00001933"/>
    </source>
</evidence>
<dbReference type="RefSeq" id="WP_108896753.1">
    <property type="nucleotide sequence ID" value="NZ_LT993738.1"/>
</dbReference>
<evidence type="ECO:0000256" key="6">
    <source>
        <dbReference type="ARBA" id="ARBA00050776"/>
    </source>
</evidence>
<evidence type="ECO:0000256" key="3">
    <source>
        <dbReference type="ARBA" id="ARBA00010447"/>
    </source>
</evidence>
<dbReference type="EMBL" id="LT993738">
    <property type="protein sequence ID" value="SPN73807.1"/>
    <property type="molecule type" value="Genomic_DNA"/>
</dbReference>
<evidence type="ECO:0000256" key="5">
    <source>
        <dbReference type="ARBA" id="ARBA00022898"/>
    </source>
</evidence>
<dbReference type="GO" id="GO:0008483">
    <property type="term" value="F:transaminase activity"/>
    <property type="evidence" value="ECO:0007669"/>
    <property type="project" value="UniProtKB-KW"/>
</dbReference>
<dbReference type="PANTHER" id="PTHR43586">
    <property type="entry name" value="CYSTEINE DESULFURASE"/>
    <property type="match status" value="1"/>
</dbReference>
<dbReference type="InterPro" id="IPR015422">
    <property type="entry name" value="PyrdxlP-dep_Trfase_small"/>
</dbReference>
<dbReference type="Gene3D" id="3.40.640.10">
    <property type="entry name" value="Type I PLP-dependent aspartate aminotransferase-like (Major domain)"/>
    <property type="match status" value="1"/>
</dbReference>
<comment type="similarity">
    <text evidence="3 8">Belongs to the class-V pyridoxal-phosphate-dependent aminotransferase family. Csd subfamily.</text>
</comment>
<keyword evidence="4 8" id="KW-0808">Transferase</keyword>
<dbReference type="PANTHER" id="PTHR43586:SF8">
    <property type="entry name" value="CYSTEINE DESULFURASE 1, CHLOROPLASTIC"/>
    <property type="match status" value="1"/>
</dbReference>
<name>A0A2R8FC27_9CHLA</name>
<evidence type="ECO:0000256" key="7">
    <source>
        <dbReference type="RuleBase" id="RU004504"/>
    </source>
</evidence>
<dbReference type="InterPro" id="IPR000192">
    <property type="entry name" value="Aminotrans_V_dom"/>
</dbReference>
<dbReference type="InterPro" id="IPR015421">
    <property type="entry name" value="PyrdxlP-dep_Trfase_major"/>
</dbReference>
<comment type="cofactor">
    <cofactor evidence="1 7">
        <name>pyridoxal 5'-phosphate</name>
        <dbReference type="ChEBI" id="CHEBI:597326"/>
    </cofactor>
</comment>
<dbReference type="AlphaFoldDB" id="A0A2R8FC27"/>
<dbReference type="InterPro" id="IPR016454">
    <property type="entry name" value="Cysteine_dSase"/>
</dbReference>